<reference evidence="1 2" key="1">
    <citation type="submission" date="2024-02" db="EMBL/GenBank/DDBJ databases">
        <authorList>
            <person name="Chen Y."/>
            <person name="Shah S."/>
            <person name="Dougan E. K."/>
            <person name="Thang M."/>
            <person name="Chan C."/>
        </authorList>
    </citation>
    <scope>NUCLEOTIDE SEQUENCE [LARGE SCALE GENOMIC DNA]</scope>
</reference>
<evidence type="ECO:0000313" key="2">
    <source>
        <dbReference type="Proteomes" id="UP001642464"/>
    </source>
</evidence>
<name>A0ABP0J1M2_9DINO</name>
<protein>
    <submittedName>
        <fullName evidence="1">Uncharacterized protein</fullName>
    </submittedName>
</protein>
<proteinExistence type="predicted"/>
<evidence type="ECO:0000313" key="1">
    <source>
        <dbReference type="EMBL" id="CAK9008246.1"/>
    </source>
</evidence>
<sequence>MGTSRCKRLYNAALEGADSAPVDLRFLQRPFSDKKGKKGDDVRTGFYAEALPFTLKGIGGSGAPHYFAFERRVDSGPFAFDRPKSMA</sequence>
<comment type="caution">
    <text evidence="1">The sequence shown here is derived from an EMBL/GenBank/DDBJ whole genome shotgun (WGS) entry which is preliminary data.</text>
</comment>
<gene>
    <name evidence="1" type="ORF">SCF082_LOCUS9789</name>
</gene>
<dbReference type="EMBL" id="CAXAMM010005703">
    <property type="protein sequence ID" value="CAK9008246.1"/>
    <property type="molecule type" value="Genomic_DNA"/>
</dbReference>
<keyword evidence="2" id="KW-1185">Reference proteome</keyword>
<accession>A0ABP0J1M2</accession>
<organism evidence="1 2">
    <name type="scientific">Durusdinium trenchii</name>
    <dbReference type="NCBI Taxonomy" id="1381693"/>
    <lineage>
        <taxon>Eukaryota</taxon>
        <taxon>Sar</taxon>
        <taxon>Alveolata</taxon>
        <taxon>Dinophyceae</taxon>
        <taxon>Suessiales</taxon>
        <taxon>Symbiodiniaceae</taxon>
        <taxon>Durusdinium</taxon>
    </lineage>
</organism>
<dbReference type="Proteomes" id="UP001642464">
    <property type="component" value="Unassembled WGS sequence"/>
</dbReference>